<reference evidence="3" key="1">
    <citation type="journal article" date="2020" name="Fungal Divers.">
        <title>Resolving the Mortierellaceae phylogeny through synthesis of multi-gene phylogenetics and phylogenomics.</title>
        <authorList>
            <person name="Vandepol N."/>
            <person name="Liber J."/>
            <person name="Desiro A."/>
            <person name="Na H."/>
            <person name="Kennedy M."/>
            <person name="Barry K."/>
            <person name="Grigoriev I.V."/>
            <person name="Miller A.N."/>
            <person name="O'Donnell K."/>
            <person name="Stajich J.E."/>
            <person name="Bonito G."/>
        </authorList>
    </citation>
    <scope>NUCLEOTIDE SEQUENCE</scope>
    <source>
        <strain evidence="3">KOD1015</strain>
    </source>
</reference>
<comment type="caution">
    <text evidence="3">The sequence shown here is derived from an EMBL/GenBank/DDBJ whole genome shotgun (WGS) entry which is preliminary data.</text>
</comment>
<dbReference type="Pfam" id="PF05699">
    <property type="entry name" value="Dimer_Tnp_hAT"/>
    <property type="match status" value="1"/>
</dbReference>
<dbReference type="InterPro" id="IPR012337">
    <property type="entry name" value="RNaseH-like_sf"/>
</dbReference>
<sequence length="224" mass="25791">SIELESKHKSSTSKVSGGCDEGGPRVETASVDIPDCILIAIYLNPACAAHDFLSAVLWNDGKADVTLRDKVKALLVKELIERYQEDEARHVERQEPAQMQILQQEEIPFKRQNTGIEYQTVMRMSAQMAVALYECETSHHKEQRAQFIEIPQDYWRLDRNNERLRDLARIARIYLCFQATSSESERLFSKAGRVLSSRKTRLNDSIFRDIIFASSFEKYLLHHG</sequence>
<proteinExistence type="predicted"/>
<gene>
    <name evidence="3" type="ORF">BGW38_003897</name>
</gene>
<evidence type="ECO:0000256" key="1">
    <source>
        <dbReference type="SAM" id="MobiDB-lite"/>
    </source>
</evidence>
<dbReference type="Proteomes" id="UP000780801">
    <property type="component" value="Unassembled WGS sequence"/>
</dbReference>
<name>A0A9P6FQE7_9FUNG</name>
<feature type="domain" description="HAT C-terminal dimerisation" evidence="2">
    <location>
        <begin position="151"/>
        <end position="213"/>
    </location>
</feature>
<dbReference type="SUPFAM" id="SSF53098">
    <property type="entry name" value="Ribonuclease H-like"/>
    <property type="match status" value="1"/>
</dbReference>
<protein>
    <recommendedName>
        <fullName evidence="2">HAT C-terminal dimerisation domain-containing protein</fullName>
    </recommendedName>
</protein>
<organism evidence="3 4">
    <name type="scientific">Lunasporangiospora selenospora</name>
    <dbReference type="NCBI Taxonomy" id="979761"/>
    <lineage>
        <taxon>Eukaryota</taxon>
        <taxon>Fungi</taxon>
        <taxon>Fungi incertae sedis</taxon>
        <taxon>Mucoromycota</taxon>
        <taxon>Mortierellomycotina</taxon>
        <taxon>Mortierellomycetes</taxon>
        <taxon>Mortierellales</taxon>
        <taxon>Mortierellaceae</taxon>
        <taxon>Lunasporangiospora</taxon>
    </lineage>
</organism>
<dbReference type="EMBL" id="JAABOA010002538">
    <property type="protein sequence ID" value="KAF9579727.1"/>
    <property type="molecule type" value="Genomic_DNA"/>
</dbReference>
<accession>A0A9P6FQE7</accession>
<dbReference type="AlphaFoldDB" id="A0A9P6FQE7"/>
<dbReference type="InterPro" id="IPR008906">
    <property type="entry name" value="HATC_C_dom"/>
</dbReference>
<evidence type="ECO:0000313" key="3">
    <source>
        <dbReference type="EMBL" id="KAF9579727.1"/>
    </source>
</evidence>
<evidence type="ECO:0000259" key="2">
    <source>
        <dbReference type="Pfam" id="PF05699"/>
    </source>
</evidence>
<dbReference type="GO" id="GO:0046983">
    <property type="term" value="F:protein dimerization activity"/>
    <property type="evidence" value="ECO:0007669"/>
    <property type="project" value="InterPro"/>
</dbReference>
<keyword evidence="4" id="KW-1185">Reference proteome</keyword>
<feature type="region of interest" description="Disordered" evidence="1">
    <location>
        <begin position="1"/>
        <end position="24"/>
    </location>
</feature>
<feature type="non-terminal residue" evidence="3">
    <location>
        <position position="1"/>
    </location>
</feature>
<dbReference type="OrthoDB" id="2365012at2759"/>
<evidence type="ECO:0000313" key="4">
    <source>
        <dbReference type="Proteomes" id="UP000780801"/>
    </source>
</evidence>